<feature type="compositionally biased region" description="Basic and acidic residues" evidence="1">
    <location>
        <begin position="51"/>
        <end position="61"/>
    </location>
</feature>
<feature type="region of interest" description="Disordered" evidence="1">
    <location>
        <begin position="109"/>
        <end position="129"/>
    </location>
</feature>
<sequence>MFSSFESPLDLEAPDGSGDTGQQAGPLDKEDDEEGSVADFTPPRQPALDGDGDKEGGDRDNGVPGDGPGGGGGDDPPPPSSRGRGSSGALLAFQSMTCVVSSLADHLELTGDPGRLSHTKSKLKEPDTYNGSNPKLLKPWLVSLTLHFNDRPDAFSADTSKVMFALSFLWGNALKWFQHNILGIWLGPKALWTENYTTFINKLWINFRPHNLRAKAEDTLNNLRMCDADHICTYNLKFQDAMVKLDWGENTFSYQYYQGLPDRIKDEMSCVGQPDSFHAEKSHTSGSAQSSGLKSGTSSSSRGKNSKSSSSNRNSGFNSNSGKSQSLDQGSSSSSSTTKSKSSSGNQSKMLPSWLEGKLKNRKLMDEEHKHCQENGLCMFCGDKYNINNCAKKKAHDVKGKASRCAASVDKAPLADKASGSAGSKN</sequence>
<feature type="region of interest" description="Disordered" evidence="1">
    <location>
        <begin position="273"/>
        <end position="353"/>
    </location>
</feature>
<dbReference type="Proteomes" id="UP000054988">
    <property type="component" value="Unassembled WGS sequence"/>
</dbReference>
<evidence type="ECO:0000256" key="1">
    <source>
        <dbReference type="SAM" id="MobiDB-lite"/>
    </source>
</evidence>
<gene>
    <name evidence="2" type="ORF">WG66_15524</name>
</gene>
<comment type="caution">
    <text evidence="2">The sequence shown here is derived from an EMBL/GenBank/DDBJ whole genome shotgun (WGS) entry which is preliminary data.</text>
</comment>
<protein>
    <recommendedName>
        <fullName evidence="4">Retrotransposon gag domain-containing protein</fullName>
    </recommendedName>
</protein>
<evidence type="ECO:0000313" key="2">
    <source>
        <dbReference type="EMBL" id="KTB31902.1"/>
    </source>
</evidence>
<evidence type="ECO:0000313" key="3">
    <source>
        <dbReference type="Proteomes" id="UP000054988"/>
    </source>
</evidence>
<dbReference type="InterPro" id="IPR032567">
    <property type="entry name" value="RTL1-rel"/>
</dbReference>
<evidence type="ECO:0008006" key="4">
    <source>
        <dbReference type="Google" id="ProtNLM"/>
    </source>
</evidence>
<dbReference type="PANTHER" id="PTHR15503">
    <property type="entry name" value="LDOC1 RELATED"/>
    <property type="match status" value="1"/>
</dbReference>
<accession>A0A0W0F6G2</accession>
<name>A0A0W0F6G2_MONRR</name>
<organism evidence="2 3">
    <name type="scientific">Moniliophthora roreri</name>
    <name type="common">Frosty pod rot fungus</name>
    <name type="synonym">Monilia roreri</name>
    <dbReference type="NCBI Taxonomy" id="221103"/>
    <lineage>
        <taxon>Eukaryota</taxon>
        <taxon>Fungi</taxon>
        <taxon>Dikarya</taxon>
        <taxon>Basidiomycota</taxon>
        <taxon>Agaricomycotina</taxon>
        <taxon>Agaricomycetes</taxon>
        <taxon>Agaricomycetidae</taxon>
        <taxon>Agaricales</taxon>
        <taxon>Marasmiineae</taxon>
        <taxon>Marasmiaceae</taxon>
        <taxon>Moniliophthora</taxon>
    </lineage>
</organism>
<reference evidence="2 3" key="1">
    <citation type="submission" date="2015-12" db="EMBL/GenBank/DDBJ databases">
        <title>Draft genome sequence of Moniliophthora roreri, the causal agent of frosty pod rot of cacao.</title>
        <authorList>
            <person name="Aime M.C."/>
            <person name="Diaz-Valderrama J.R."/>
            <person name="Kijpornyongpan T."/>
            <person name="Phillips-Mora W."/>
        </authorList>
    </citation>
    <scope>NUCLEOTIDE SEQUENCE [LARGE SCALE GENOMIC DNA]</scope>
    <source>
        <strain evidence="2 3">MCA 2952</strain>
    </source>
</reference>
<feature type="compositionally biased region" description="Gly residues" evidence="1">
    <location>
        <begin position="64"/>
        <end position="74"/>
    </location>
</feature>
<feature type="region of interest" description="Disordered" evidence="1">
    <location>
        <begin position="1"/>
        <end position="87"/>
    </location>
</feature>
<feature type="compositionally biased region" description="Low complexity" evidence="1">
    <location>
        <begin position="290"/>
        <end position="348"/>
    </location>
</feature>
<dbReference type="PANTHER" id="PTHR15503:SF36">
    <property type="entry name" value="RETROTRANSPOSON GAG-LIKE PROTEIN 5"/>
    <property type="match status" value="1"/>
</dbReference>
<dbReference type="AlphaFoldDB" id="A0A0W0F6G2"/>
<proteinExistence type="predicted"/>
<dbReference type="EMBL" id="LATX01002282">
    <property type="protein sequence ID" value="KTB31902.1"/>
    <property type="molecule type" value="Genomic_DNA"/>
</dbReference>
<dbReference type="eggNOG" id="ENOG502S3G3">
    <property type="taxonomic scope" value="Eukaryota"/>
</dbReference>